<dbReference type="InterPro" id="IPR006234">
    <property type="entry name" value="O-succ-hSer_sulfhydrylase"/>
</dbReference>
<keyword evidence="3" id="KW-0028">Amino-acid biosynthesis</keyword>
<dbReference type="InterPro" id="IPR015424">
    <property type="entry name" value="PyrdxlP-dep_Trfase"/>
</dbReference>
<dbReference type="EC" id="2.5.1.-" evidence="3"/>
<sequence>MTTNRQGWHPETTLVHSGTTRSPYGETSEAMYLTQGFVYATAEAAEARFNGDDPGFVYSRYANPTVAMFENRIAALEGAEAARATASGMAAVNLALMACCKAGDHVVAAKALFGSCRYIVETLLPRFGVSSTLVDGTDLDAWRAAIRPETVACFLESPTNPTLEVIDIAAVAEMAHAVGAKLIVDNVFATPIWQSPLALGADIVVYSATKHIDGQGRCLGGVVLGTEEWIADEVMPFMKHTGPSMSPFNAWVMLKGLETLALRVERQTRTASRLADVLAEHPAVARLIYPGRADHPQAEVVRRQMKAGSTMLALELKGGKVAAFRASNALKIVKMSNNLGDARSLITHPATTTHQSVAEEARLELGITDGLLRLSVGLEHEDDLAADLLTALDMALDVGQGA</sequence>
<evidence type="ECO:0000313" key="8">
    <source>
        <dbReference type="Proteomes" id="UP000435648"/>
    </source>
</evidence>
<evidence type="ECO:0000256" key="4">
    <source>
        <dbReference type="PIRSR" id="PIRSR001434-2"/>
    </source>
</evidence>
<dbReference type="GO" id="GO:0016846">
    <property type="term" value="F:carbon-sulfur lyase activity"/>
    <property type="evidence" value="ECO:0007669"/>
    <property type="project" value="TreeGrafter"/>
</dbReference>
<dbReference type="GO" id="GO:0016765">
    <property type="term" value="F:transferase activity, transferring alkyl or aryl (other than methyl) groups"/>
    <property type="evidence" value="ECO:0007669"/>
    <property type="project" value="UniProtKB-UniRule"/>
</dbReference>
<dbReference type="GO" id="GO:0030170">
    <property type="term" value="F:pyridoxal phosphate binding"/>
    <property type="evidence" value="ECO:0007669"/>
    <property type="project" value="UniProtKB-UniRule"/>
</dbReference>
<dbReference type="HAMAP" id="MF_02056">
    <property type="entry name" value="MetZ"/>
    <property type="match status" value="1"/>
</dbReference>
<evidence type="ECO:0000256" key="6">
    <source>
        <dbReference type="SAM" id="MobiDB-lite"/>
    </source>
</evidence>
<dbReference type="KEGG" id="siw:GH266_19090"/>
<keyword evidence="3" id="KW-0808">Transferase</keyword>
<keyword evidence="3" id="KW-0486">Methionine biosynthesis</keyword>
<feature type="region of interest" description="Disordered" evidence="6">
    <location>
        <begin position="1"/>
        <end position="22"/>
    </location>
</feature>
<dbReference type="AlphaFoldDB" id="A0A857CBK7"/>
<dbReference type="Pfam" id="PF01053">
    <property type="entry name" value="Cys_Met_Meta_PP"/>
    <property type="match status" value="1"/>
</dbReference>
<comment type="similarity">
    <text evidence="3">Belongs to the trans-sulfuration enzymes family. MetZ subfamily.</text>
</comment>
<dbReference type="PANTHER" id="PTHR11808">
    <property type="entry name" value="TRANS-SULFURATION ENZYME FAMILY MEMBER"/>
    <property type="match status" value="1"/>
</dbReference>
<comment type="cofactor">
    <cofactor evidence="1 3 5">
        <name>pyridoxal 5'-phosphate</name>
        <dbReference type="ChEBI" id="CHEBI:597326"/>
    </cofactor>
</comment>
<dbReference type="NCBIfam" id="TIGR01325">
    <property type="entry name" value="O_suc_HS_sulf"/>
    <property type="match status" value="1"/>
</dbReference>
<reference evidence="7 8" key="1">
    <citation type="submission" date="2019-12" db="EMBL/GenBank/DDBJ databases">
        <title>The genome of Stappia indica PHM037.</title>
        <authorList>
            <person name="Kacar D."/>
            <person name="Galan B."/>
            <person name="Canedo L."/>
            <person name="Rodriguez P."/>
            <person name="de la Calle F."/>
            <person name="Garcia J.L."/>
        </authorList>
    </citation>
    <scope>NUCLEOTIDE SEQUENCE [LARGE SCALE GENOMIC DNA]</scope>
    <source>
        <strain evidence="7 8">PHM037</strain>
    </source>
</reference>
<accession>A0A857CBK7</accession>
<keyword evidence="2 3" id="KW-0663">Pyridoxal phosphate</keyword>
<dbReference type="GO" id="GO:0005737">
    <property type="term" value="C:cytoplasm"/>
    <property type="evidence" value="ECO:0007669"/>
    <property type="project" value="TreeGrafter"/>
</dbReference>
<dbReference type="NCBIfam" id="NF006003">
    <property type="entry name" value="PRK08133.1"/>
    <property type="match status" value="1"/>
</dbReference>
<evidence type="ECO:0000256" key="2">
    <source>
        <dbReference type="ARBA" id="ARBA00022898"/>
    </source>
</evidence>
<dbReference type="Proteomes" id="UP000435648">
    <property type="component" value="Chromosome"/>
</dbReference>
<dbReference type="Gene3D" id="3.90.1150.10">
    <property type="entry name" value="Aspartate Aminotransferase, domain 1"/>
    <property type="match status" value="1"/>
</dbReference>
<dbReference type="FunFam" id="3.40.640.10:FF:000046">
    <property type="entry name" value="Cystathionine gamma-lyase"/>
    <property type="match status" value="1"/>
</dbReference>
<evidence type="ECO:0000256" key="1">
    <source>
        <dbReference type="ARBA" id="ARBA00001933"/>
    </source>
</evidence>
<gene>
    <name evidence="3" type="primary">metZ</name>
    <name evidence="7" type="ORF">GH266_19090</name>
</gene>
<dbReference type="GO" id="GO:0019346">
    <property type="term" value="P:transsulfuration"/>
    <property type="evidence" value="ECO:0007669"/>
    <property type="project" value="InterPro"/>
</dbReference>
<evidence type="ECO:0000256" key="3">
    <source>
        <dbReference type="HAMAP-Rule" id="MF_02056"/>
    </source>
</evidence>
<evidence type="ECO:0000313" key="7">
    <source>
        <dbReference type="EMBL" id="QGZ36406.1"/>
    </source>
</evidence>
<comment type="subunit">
    <text evidence="3">Homotetramer.</text>
</comment>
<dbReference type="InterPro" id="IPR015421">
    <property type="entry name" value="PyrdxlP-dep_Trfase_major"/>
</dbReference>
<name>A0A857CBK7_9HYPH</name>
<comment type="pathway">
    <text evidence="3">Amino-acid biosynthesis; L-methionine biosynthesis via de novo pathway; L-homocysteine from O-succinyl-L-homoserine: step 1/1.</text>
</comment>
<protein>
    <recommendedName>
        <fullName evidence="3">O-succinylhomoserine sulfhydrylase</fullName>
        <shortName evidence="3">OSH sulfhydrylase</shortName>
        <shortName evidence="3">OSHS sulfhydrylase</shortName>
        <ecNumber evidence="3">2.5.1.-</ecNumber>
    </recommendedName>
</protein>
<dbReference type="OrthoDB" id="9805807at2"/>
<dbReference type="InterPro" id="IPR015422">
    <property type="entry name" value="PyrdxlP-dep_Trfase_small"/>
</dbReference>
<evidence type="ECO:0000256" key="5">
    <source>
        <dbReference type="RuleBase" id="RU362118"/>
    </source>
</evidence>
<dbReference type="GO" id="GO:0071268">
    <property type="term" value="P:homocysteine biosynthetic process"/>
    <property type="evidence" value="ECO:0007669"/>
    <property type="project" value="InterPro"/>
</dbReference>
<dbReference type="RefSeq" id="WP_158195244.1">
    <property type="nucleotide sequence ID" value="NZ_CP046908.1"/>
</dbReference>
<dbReference type="CDD" id="cd00614">
    <property type="entry name" value="CGS_like"/>
    <property type="match status" value="1"/>
</dbReference>
<dbReference type="EMBL" id="CP046908">
    <property type="protein sequence ID" value="QGZ36406.1"/>
    <property type="molecule type" value="Genomic_DNA"/>
</dbReference>
<dbReference type="InterPro" id="IPR000277">
    <property type="entry name" value="Cys/Met-Metab_PyrdxlP-dep_enz"/>
</dbReference>
<organism evidence="7 8">
    <name type="scientific">Stappia indica</name>
    <dbReference type="NCBI Taxonomy" id="538381"/>
    <lineage>
        <taxon>Bacteria</taxon>
        <taxon>Pseudomonadati</taxon>
        <taxon>Pseudomonadota</taxon>
        <taxon>Alphaproteobacteria</taxon>
        <taxon>Hyphomicrobiales</taxon>
        <taxon>Stappiaceae</taxon>
        <taxon>Stappia</taxon>
    </lineage>
</organism>
<dbReference type="PANTHER" id="PTHR11808:SF80">
    <property type="entry name" value="CYSTATHIONINE GAMMA-LYASE"/>
    <property type="match status" value="1"/>
</dbReference>
<comment type="catalytic activity">
    <reaction evidence="3">
        <text>O-succinyl-L-homoserine + hydrogen sulfide = L-homocysteine + succinate</text>
        <dbReference type="Rhea" id="RHEA:27826"/>
        <dbReference type="ChEBI" id="CHEBI:29919"/>
        <dbReference type="ChEBI" id="CHEBI:30031"/>
        <dbReference type="ChEBI" id="CHEBI:57661"/>
        <dbReference type="ChEBI" id="CHEBI:58199"/>
    </reaction>
</comment>
<dbReference type="SUPFAM" id="SSF53383">
    <property type="entry name" value="PLP-dependent transferases"/>
    <property type="match status" value="1"/>
</dbReference>
<dbReference type="PIRSF" id="PIRSF001434">
    <property type="entry name" value="CGS"/>
    <property type="match status" value="1"/>
</dbReference>
<comment type="function">
    <text evidence="3">Catalyzes the formation of L-homocysteine from O-succinyl-L-homoserine (OSHS) and hydrogen sulfide.</text>
</comment>
<dbReference type="UniPathway" id="UPA00051">
    <property type="reaction ID" value="UER00449"/>
</dbReference>
<dbReference type="NCBIfam" id="NF005696">
    <property type="entry name" value="PRK07504.1"/>
    <property type="match status" value="1"/>
</dbReference>
<proteinExistence type="inferred from homology"/>
<dbReference type="Gene3D" id="3.40.640.10">
    <property type="entry name" value="Type I PLP-dependent aspartate aminotransferase-like (Major domain)"/>
    <property type="match status" value="1"/>
</dbReference>
<feature type="modified residue" description="N6-(pyridoxal phosphate)lysine" evidence="3 4">
    <location>
        <position position="210"/>
    </location>
</feature>
<dbReference type="GO" id="GO:0071266">
    <property type="term" value="P:'de novo' L-methionine biosynthetic process"/>
    <property type="evidence" value="ECO:0007669"/>
    <property type="project" value="UniProtKB-UniRule"/>
</dbReference>